<accession>G8Z3I8</accession>
<evidence type="ECO:0000313" key="1">
    <source>
        <dbReference type="EMBL" id="AEV42171.1"/>
    </source>
</evidence>
<reference evidence="1" key="2">
    <citation type="submission" date="2011-02" db="EMBL/GenBank/DDBJ databases">
        <authorList>
            <person name="Chlebowicz M.A."/>
            <person name="Buist G."/>
            <person name="van Dijl J.M."/>
        </authorList>
    </citation>
    <scope>NUCLEOTIDE SEQUENCE</scope>
    <source>
        <strain evidence="1">UMCG-M4</strain>
    </source>
</reference>
<protein>
    <submittedName>
        <fullName evidence="1">Uncharacterized protein</fullName>
    </submittedName>
</protein>
<dbReference type="AlphaFoldDB" id="G8Z3I8"/>
<organism evidence="1">
    <name type="scientific">Staphylococcus aureus</name>
    <dbReference type="NCBI Taxonomy" id="1280"/>
    <lineage>
        <taxon>Bacteria</taxon>
        <taxon>Bacillati</taxon>
        <taxon>Bacillota</taxon>
        <taxon>Bacilli</taxon>
        <taxon>Bacillales</taxon>
        <taxon>Staphylococcaceae</taxon>
        <taxon>Staphylococcus</taxon>
    </lineage>
</organism>
<dbReference type="EMBL" id="GQ902038">
    <property type="protein sequence ID" value="AEV42171.1"/>
    <property type="molecule type" value="Genomic_DNA"/>
</dbReference>
<sequence>MNKKYKLKRYDKRFRGGWCYKCEDPYSYLCEDCGYCRYCCHC</sequence>
<reference evidence="1" key="1">
    <citation type="journal article" date="2010" name="Antimicrob. Agents Chemother.">
        <title>Recombination between ccrC genes in a type V (5C2&amp;5) staphylococcal cassette chromosome mec (SCCmec) of Staphylococcus aureus ST398 leads to conversion from methicillin resistance to methicillin susceptibility in vivo.</title>
        <authorList>
            <person name="Chlebowicz M.A."/>
            <person name="Nganou K."/>
            <person name="Kozytska S."/>
            <person name="Arends J.P."/>
            <person name="Engelmann S."/>
            <person name="Grundmann H."/>
            <person name="Ohlsen K."/>
            <person name="van Dijl J.M."/>
            <person name="Buist G."/>
        </authorList>
    </citation>
    <scope>NUCLEOTIDE SEQUENCE</scope>
    <source>
        <strain evidence="1">UMCG-M4</strain>
    </source>
</reference>
<name>G8Z3I8_STAAU</name>
<proteinExistence type="predicted"/>